<feature type="domain" description="NAD-dependent epimerase/dehydratase" evidence="2">
    <location>
        <begin position="9"/>
        <end position="242"/>
    </location>
</feature>
<evidence type="ECO:0000256" key="1">
    <source>
        <dbReference type="ARBA" id="ARBA00023027"/>
    </source>
</evidence>
<gene>
    <name evidence="3" type="ORF">U1T56_19280</name>
</gene>
<keyword evidence="1" id="KW-0520">NAD</keyword>
<accession>A0ABU8XW64</accession>
<proteinExistence type="predicted"/>
<dbReference type="PANTHER" id="PTHR43574">
    <property type="entry name" value="EPIMERASE-RELATED"/>
    <property type="match status" value="1"/>
</dbReference>
<dbReference type="EMBL" id="JBBLZC010000024">
    <property type="protein sequence ID" value="MEK0085299.1"/>
    <property type="molecule type" value="Genomic_DNA"/>
</dbReference>
<dbReference type="Pfam" id="PF01370">
    <property type="entry name" value="Epimerase"/>
    <property type="match status" value="1"/>
</dbReference>
<dbReference type="CDD" id="cd05253">
    <property type="entry name" value="UDP_GE_SDE_e"/>
    <property type="match status" value="1"/>
</dbReference>
<keyword evidence="4" id="KW-1185">Reference proteome</keyword>
<dbReference type="InterPro" id="IPR036291">
    <property type="entry name" value="NAD(P)-bd_dom_sf"/>
</dbReference>
<evidence type="ECO:0000313" key="3">
    <source>
        <dbReference type="EMBL" id="MEK0085299.1"/>
    </source>
</evidence>
<dbReference type="PRINTS" id="PR01713">
    <property type="entry name" value="NUCEPIMERASE"/>
</dbReference>
<comment type="caution">
    <text evidence="3">The sequence shown here is derived from an EMBL/GenBank/DDBJ whole genome shotgun (WGS) entry which is preliminary data.</text>
</comment>
<sequence length="344" mass="38359">MSLAHEGVVLVTGAAGFIGYHLTDRLLGEGCRVVGLDSLNDYYDPRLKQARLARLEGREGFRFVRLDLADRVGMAELFATVQPTVVVNLAAQAGVRYSLQNPHAYVDANLTGFMNILEGCRHHGVKHLVYASSSSVYGANTKMPFSVHDNVDHPLSLYAASKKANELMAHTYSHLYGLPTTGLRFFTVYGPWGRPDMAMFIFTQAMLEGRPIQVFNHGRMRRDFTYIDDIVEGVRRVMDRVPAPDPAWSGEQPDPGTSRAPYRIYNIGNHSPVELLHVIATLERELGVEAVKEMLPLQPGDVPATYADVEDLMRDVGFKPATPIEEGIARFVRWYKETWLPVAG</sequence>
<dbReference type="SUPFAM" id="SSF51735">
    <property type="entry name" value="NAD(P)-binding Rossmann-fold domains"/>
    <property type="match status" value="1"/>
</dbReference>
<reference evidence="3 4" key="1">
    <citation type="submission" date="2024-01" db="EMBL/GenBank/DDBJ databases">
        <title>Multi-omics insights into the function and evolution of sodium benzoate biodegradation pathways in Benzoatithermus flavus gen. nov., sp. nov. from hot spring.</title>
        <authorList>
            <person name="Hu C.-J."/>
            <person name="Li W.-J."/>
        </authorList>
    </citation>
    <scope>NUCLEOTIDE SEQUENCE [LARGE SCALE GENOMIC DNA]</scope>
    <source>
        <strain evidence="3 4">SYSU G07066</strain>
    </source>
</reference>
<name>A0ABU8XW64_9PROT</name>
<evidence type="ECO:0000259" key="2">
    <source>
        <dbReference type="Pfam" id="PF01370"/>
    </source>
</evidence>
<dbReference type="Gene3D" id="3.40.50.720">
    <property type="entry name" value="NAD(P)-binding Rossmann-like Domain"/>
    <property type="match status" value="1"/>
</dbReference>
<protein>
    <submittedName>
        <fullName evidence="3">NAD-dependent epimerase</fullName>
    </submittedName>
</protein>
<dbReference type="InterPro" id="IPR001509">
    <property type="entry name" value="Epimerase_deHydtase"/>
</dbReference>
<dbReference type="RefSeq" id="WP_418161148.1">
    <property type="nucleotide sequence ID" value="NZ_JBBLZC010000024.1"/>
</dbReference>
<dbReference type="Proteomes" id="UP001375743">
    <property type="component" value="Unassembled WGS sequence"/>
</dbReference>
<evidence type="ECO:0000313" key="4">
    <source>
        <dbReference type="Proteomes" id="UP001375743"/>
    </source>
</evidence>
<organism evidence="3 4">
    <name type="scientific">Benzoatithermus flavus</name>
    <dbReference type="NCBI Taxonomy" id="3108223"/>
    <lineage>
        <taxon>Bacteria</taxon>
        <taxon>Pseudomonadati</taxon>
        <taxon>Pseudomonadota</taxon>
        <taxon>Alphaproteobacteria</taxon>
        <taxon>Geminicoccales</taxon>
        <taxon>Geminicoccaceae</taxon>
        <taxon>Benzoatithermus</taxon>
    </lineage>
</organism>